<evidence type="ECO:0008006" key="10">
    <source>
        <dbReference type="Google" id="ProtNLM"/>
    </source>
</evidence>
<dbReference type="RefSeq" id="WP_044162468.1">
    <property type="nucleotide sequence ID" value="NZ_JACIER010000013.1"/>
</dbReference>
<evidence type="ECO:0000313" key="9">
    <source>
        <dbReference type="Proteomes" id="UP000560658"/>
    </source>
</evidence>
<feature type="domain" description="Major fimbrial subunit protein N-terminal" evidence="6">
    <location>
        <begin position="79"/>
        <end position="188"/>
    </location>
</feature>
<keyword evidence="9" id="KW-1185">Reference proteome</keyword>
<evidence type="ECO:0000313" key="8">
    <source>
        <dbReference type="EMBL" id="MBB4045205.1"/>
    </source>
</evidence>
<dbReference type="Pfam" id="PF06321">
    <property type="entry name" value="P_gingi_FimA"/>
    <property type="match status" value="1"/>
</dbReference>
<evidence type="ECO:0000256" key="3">
    <source>
        <dbReference type="ARBA" id="ARBA00022729"/>
    </source>
</evidence>
<gene>
    <name evidence="8" type="ORF">GGR06_003016</name>
</gene>
<comment type="caution">
    <text evidence="8">The sequence shown here is derived from an EMBL/GenBank/DDBJ whole genome shotgun (WGS) entry which is preliminary data.</text>
</comment>
<accession>A0A840D9B2</accession>
<protein>
    <recommendedName>
        <fullName evidence="10">Fimbrial subunit protein C-terminal domain-containing protein</fullName>
    </recommendedName>
</protein>
<dbReference type="EMBL" id="JACIER010000013">
    <property type="protein sequence ID" value="MBB4045205.1"/>
    <property type="molecule type" value="Genomic_DNA"/>
</dbReference>
<evidence type="ECO:0000256" key="1">
    <source>
        <dbReference type="ARBA" id="ARBA00004561"/>
    </source>
</evidence>
<dbReference type="NCBIfam" id="NF038041">
    <property type="entry name" value="fim_Mfa1_fam"/>
    <property type="match status" value="1"/>
</dbReference>
<keyword evidence="3" id="KW-0732">Signal</keyword>
<dbReference type="Gene3D" id="2.60.40.3690">
    <property type="match status" value="1"/>
</dbReference>
<dbReference type="GO" id="GO:0009418">
    <property type="term" value="C:pilus shaft"/>
    <property type="evidence" value="ECO:0007669"/>
    <property type="project" value="InterPro"/>
</dbReference>
<dbReference type="Pfam" id="PF15495">
    <property type="entry name" value="Fimbrillin_C"/>
    <property type="match status" value="1"/>
</dbReference>
<keyword evidence="4" id="KW-0281">Fimbrium</keyword>
<proteinExistence type="inferred from homology"/>
<evidence type="ECO:0000259" key="6">
    <source>
        <dbReference type="Pfam" id="PF06321"/>
    </source>
</evidence>
<evidence type="ECO:0000256" key="5">
    <source>
        <dbReference type="SAM" id="MobiDB-lite"/>
    </source>
</evidence>
<feature type="region of interest" description="Disordered" evidence="5">
    <location>
        <begin position="425"/>
        <end position="446"/>
    </location>
</feature>
<comment type="similarity">
    <text evidence="2">Belongs to the bacteroidetes fimbrillin superfamily. FimA/Mfa1 family.</text>
</comment>
<name>A0A840D9B2_9BACE</name>
<sequence>MDKNKMKIVKTTVTKQNQLLIKNKMKMRNYFKSALLASAFIVGFASCSNDDEIGGADLGDAVQTMVQVAITQSGPATYAGSATATTEESAVNKVELYIFNKSKVLEAVEKTTFATGTAETMKFKLTKGIHYFYAAINAPDNLLTSEQKAIGVTLDSFKKNLTKAFEEGELNNPANGFFMTNVTNEPVLADLVETEDPQDNDVQISVGRAMAKVNVAFKPESQGVLGKLSNVQYKVHNNPIKMYFMPFYESGVLQTPFFTDEVGEDGSGTITSANYFPNLQYSGEQENTDKYLKEDFEKSFVSYAIENSNAVPREGNSTFLMIRGTYTPAKTFDGNGENEILDVNGNTTGDSFWRIKATDGTFTDKFYRDKPTTTVADGGLAFKYENGLSYYALWVGDNSIEKNPTAKYTVKRNNFYKVTITSVSGPGANTENGKDEGEEGVTDPKEELDAKTQIQATITVLPWTVIDQSGGI</sequence>
<comment type="subcellular location">
    <subcellularLocation>
        <location evidence="1">Fimbrium</location>
    </subcellularLocation>
</comment>
<dbReference type="InterPro" id="IPR047786">
    <property type="entry name" value="Mfa1_fim"/>
</dbReference>
<evidence type="ECO:0000256" key="2">
    <source>
        <dbReference type="ARBA" id="ARBA00006011"/>
    </source>
</evidence>
<dbReference type="InterPro" id="IPR029140">
    <property type="entry name" value="Mfa1_C"/>
</dbReference>
<dbReference type="Proteomes" id="UP000560658">
    <property type="component" value="Unassembled WGS sequence"/>
</dbReference>
<organism evidence="8 9">
    <name type="scientific">Bacteroides reticulotermitis</name>
    <dbReference type="NCBI Taxonomy" id="1133319"/>
    <lineage>
        <taxon>Bacteria</taxon>
        <taxon>Pseudomonadati</taxon>
        <taxon>Bacteroidota</taxon>
        <taxon>Bacteroidia</taxon>
        <taxon>Bacteroidales</taxon>
        <taxon>Bacteroidaceae</taxon>
        <taxon>Bacteroides</taxon>
    </lineage>
</organism>
<feature type="domain" description="Minor fimbrium subunit Mfa1 C-terminal" evidence="7">
    <location>
        <begin position="383"/>
        <end position="468"/>
    </location>
</feature>
<reference evidence="8" key="1">
    <citation type="submission" date="2020-08" db="EMBL/GenBank/DDBJ databases">
        <title>Genomic Encyclopedia of Type Strains, Phase IV (KMG-IV): sequencing the most valuable type-strain genomes for metagenomic binning, comparative biology and taxonomic classification.</title>
        <authorList>
            <person name="Goeker M."/>
        </authorList>
    </citation>
    <scope>NUCLEOTIDE SEQUENCE [LARGE SCALE GENOMIC DNA]</scope>
    <source>
        <strain evidence="8">DSM 105720</strain>
    </source>
</reference>
<dbReference type="InterPro" id="IPR029141">
    <property type="entry name" value="FimA_N"/>
</dbReference>
<dbReference type="AlphaFoldDB" id="A0A840D9B2"/>
<dbReference type="Gene3D" id="2.60.40.2580">
    <property type="match status" value="1"/>
</dbReference>
<evidence type="ECO:0000259" key="7">
    <source>
        <dbReference type="Pfam" id="PF15495"/>
    </source>
</evidence>
<evidence type="ECO:0000256" key="4">
    <source>
        <dbReference type="ARBA" id="ARBA00023263"/>
    </source>
</evidence>